<organism evidence="2 3">
    <name type="scientific">Abeliophyllum distichum</name>
    <dbReference type="NCBI Taxonomy" id="126358"/>
    <lineage>
        <taxon>Eukaryota</taxon>
        <taxon>Viridiplantae</taxon>
        <taxon>Streptophyta</taxon>
        <taxon>Embryophyta</taxon>
        <taxon>Tracheophyta</taxon>
        <taxon>Spermatophyta</taxon>
        <taxon>Magnoliopsida</taxon>
        <taxon>eudicotyledons</taxon>
        <taxon>Gunneridae</taxon>
        <taxon>Pentapetalae</taxon>
        <taxon>asterids</taxon>
        <taxon>lamiids</taxon>
        <taxon>Lamiales</taxon>
        <taxon>Oleaceae</taxon>
        <taxon>Forsythieae</taxon>
        <taxon>Abeliophyllum</taxon>
    </lineage>
</organism>
<proteinExistence type="predicted"/>
<evidence type="ECO:0000313" key="2">
    <source>
        <dbReference type="EMBL" id="KAL2512898.1"/>
    </source>
</evidence>
<protein>
    <submittedName>
        <fullName evidence="2">Uncharacterized protein</fullName>
    </submittedName>
</protein>
<gene>
    <name evidence="2" type="ORF">Adt_18498</name>
</gene>
<evidence type="ECO:0000313" key="3">
    <source>
        <dbReference type="Proteomes" id="UP001604336"/>
    </source>
</evidence>
<accession>A0ABD1TK19</accession>
<comment type="caution">
    <text evidence="2">The sequence shown here is derived from an EMBL/GenBank/DDBJ whole genome shotgun (WGS) entry which is preliminary data.</text>
</comment>
<dbReference type="Proteomes" id="UP001604336">
    <property type="component" value="Unassembled WGS sequence"/>
</dbReference>
<feature type="compositionally biased region" description="Basic and acidic residues" evidence="1">
    <location>
        <begin position="22"/>
        <end position="54"/>
    </location>
</feature>
<feature type="region of interest" description="Disordered" evidence="1">
    <location>
        <begin position="22"/>
        <end position="72"/>
    </location>
</feature>
<dbReference type="EMBL" id="JBFOLK010000005">
    <property type="protein sequence ID" value="KAL2512898.1"/>
    <property type="molecule type" value="Genomic_DNA"/>
</dbReference>
<dbReference type="AlphaFoldDB" id="A0ABD1TK19"/>
<sequence length="110" mass="12649">MHELLRKGDKFVDAEEAERVIKSLHDGRHSETNKRKSHDNQRVKDDKEKQKVGPRDQPQSNKWPPDHRMKGFGRATITHEGTMELPVTLGTYLASITIMMNFLVVKTPMA</sequence>
<reference evidence="3" key="1">
    <citation type="submission" date="2024-07" db="EMBL/GenBank/DDBJ databases">
        <title>Two chromosome-level genome assemblies of Korean endemic species Abeliophyllum distichum and Forsythia ovata (Oleaceae).</title>
        <authorList>
            <person name="Jang H."/>
        </authorList>
    </citation>
    <scope>NUCLEOTIDE SEQUENCE [LARGE SCALE GENOMIC DNA]</scope>
</reference>
<name>A0ABD1TK19_9LAMI</name>
<evidence type="ECO:0000256" key="1">
    <source>
        <dbReference type="SAM" id="MobiDB-lite"/>
    </source>
</evidence>
<keyword evidence="3" id="KW-1185">Reference proteome</keyword>